<organism evidence="2 3">
    <name type="scientific">Aspergillus brasiliensis (strain CBS 101740 / IMI 381727 / IBT 21946)</name>
    <dbReference type="NCBI Taxonomy" id="767769"/>
    <lineage>
        <taxon>Eukaryota</taxon>
        <taxon>Fungi</taxon>
        <taxon>Dikarya</taxon>
        <taxon>Ascomycota</taxon>
        <taxon>Pezizomycotina</taxon>
        <taxon>Eurotiomycetes</taxon>
        <taxon>Eurotiomycetidae</taxon>
        <taxon>Eurotiales</taxon>
        <taxon>Aspergillaceae</taxon>
        <taxon>Aspergillus</taxon>
        <taxon>Aspergillus subgen. Circumdati</taxon>
    </lineage>
</organism>
<sequence>MRSRPRASVEHSLDTARLVLGFLDPGEGFSVGPGLPSFTRGSRIAPSASIPIAHRTSAVEVTYPHTINYTIVSCSIGSVRVTTMMTTNPLVVGGKQQMLDISSSIAILARSNKPSSIDDAAVLACFACLLLPSDHQNPINGLVLVQQCHLHWVTTVFVSGIFAPESPSSLSDSGNSCPSAPGTTVGEMG</sequence>
<evidence type="ECO:0000313" key="3">
    <source>
        <dbReference type="Proteomes" id="UP000184499"/>
    </source>
</evidence>
<feature type="region of interest" description="Disordered" evidence="1">
    <location>
        <begin position="166"/>
        <end position="189"/>
    </location>
</feature>
<gene>
    <name evidence="2" type="ORF">ASPBRDRAFT_71755</name>
</gene>
<feature type="compositionally biased region" description="Polar residues" evidence="1">
    <location>
        <begin position="166"/>
        <end position="182"/>
    </location>
</feature>
<protein>
    <submittedName>
        <fullName evidence="2">Uncharacterized protein</fullName>
    </submittedName>
</protein>
<evidence type="ECO:0000256" key="1">
    <source>
        <dbReference type="SAM" id="MobiDB-lite"/>
    </source>
</evidence>
<dbReference type="GeneID" id="93581629"/>
<keyword evidence="3" id="KW-1185">Reference proteome</keyword>
<reference evidence="3" key="1">
    <citation type="journal article" date="2017" name="Genome Biol.">
        <title>Comparative genomics reveals high biological diversity and specific adaptations in the industrially and medically important fungal genus Aspergillus.</title>
        <authorList>
            <person name="de Vries R.P."/>
            <person name="Riley R."/>
            <person name="Wiebenga A."/>
            <person name="Aguilar-Osorio G."/>
            <person name="Amillis S."/>
            <person name="Uchima C.A."/>
            <person name="Anderluh G."/>
            <person name="Asadollahi M."/>
            <person name="Askin M."/>
            <person name="Barry K."/>
            <person name="Battaglia E."/>
            <person name="Bayram O."/>
            <person name="Benocci T."/>
            <person name="Braus-Stromeyer S.A."/>
            <person name="Caldana C."/>
            <person name="Canovas D."/>
            <person name="Cerqueira G.C."/>
            <person name="Chen F."/>
            <person name="Chen W."/>
            <person name="Choi C."/>
            <person name="Clum A."/>
            <person name="Dos Santos R.A."/>
            <person name="Damasio A.R."/>
            <person name="Diallinas G."/>
            <person name="Emri T."/>
            <person name="Fekete E."/>
            <person name="Flipphi M."/>
            <person name="Freyberg S."/>
            <person name="Gallo A."/>
            <person name="Gournas C."/>
            <person name="Habgood R."/>
            <person name="Hainaut M."/>
            <person name="Harispe M.L."/>
            <person name="Henrissat B."/>
            <person name="Hilden K.S."/>
            <person name="Hope R."/>
            <person name="Hossain A."/>
            <person name="Karabika E."/>
            <person name="Karaffa L."/>
            <person name="Karanyi Z."/>
            <person name="Krasevec N."/>
            <person name="Kuo A."/>
            <person name="Kusch H."/>
            <person name="LaButti K."/>
            <person name="Lagendijk E.L."/>
            <person name="Lapidus A."/>
            <person name="Levasseur A."/>
            <person name="Lindquist E."/>
            <person name="Lipzen A."/>
            <person name="Logrieco A.F."/>
            <person name="MacCabe A."/>
            <person name="Maekelae M.R."/>
            <person name="Malavazi I."/>
            <person name="Melin P."/>
            <person name="Meyer V."/>
            <person name="Mielnichuk N."/>
            <person name="Miskei M."/>
            <person name="Molnar A.P."/>
            <person name="Mule G."/>
            <person name="Ngan C.Y."/>
            <person name="Orejas M."/>
            <person name="Orosz E."/>
            <person name="Ouedraogo J.P."/>
            <person name="Overkamp K.M."/>
            <person name="Park H.-S."/>
            <person name="Perrone G."/>
            <person name="Piumi F."/>
            <person name="Punt P.J."/>
            <person name="Ram A.F."/>
            <person name="Ramon A."/>
            <person name="Rauscher S."/>
            <person name="Record E."/>
            <person name="Riano-Pachon D.M."/>
            <person name="Robert V."/>
            <person name="Roehrig J."/>
            <person name="Ruller R."/>
            <person name="Salamov A."/>
            <person name="Salih N.S."/>
            <person name="Samson R.A."/>
            <person name="Sandor E."/>
            <person name="Sanguinetti M."/>
            <person name="Schuetze T."/>
            <person name="Sepcic K."/>
            <person name="Shelest E."/>
            <person name="Sherlock G."/>
            <person name="Sophianopoulou V."/>
            <person name="Squina F.M."/>
            <person name="Sun H."/>
            <person name="Susca A."/>
            <person name="Todd R.B."/>
            <person name="Tsang A."/>
            <person name="Unkles S.E."/>
            <person name="van de Wiele N."/>
            <person name="van Rossen-Uffink D."/>
            <person name="Oliveira J.V."/>
            <person name="Vesth T.C."/>
            <person name="Visser J."/>
            <person name="Yu J.-H."/>
            <person name="Zhou M."/>
            <person name="Andersen M.R."/>
            <person name="Archer D.B."/>
            <person name="Baker S.E."/>
            <person name="Benoit I."/>
            <person name="Brakhage A.A."/>
            <person name="Braus G.H."/>
            <person name="Fischer R."/>
            <person name="Frisvad J.C."/>
            <person name="Goldman G.H."/>
            <person name="Houbraken J."/>
            <person name="Oakley B."/>
            <person name="Pocsi I."/>
            <person name="Scazzocchio C."/>
            <person name="Seiboth B."/>
            <person name="vanKuyk P.A."/>
            <person name="Wortman J."/>
            <person name="Dyer P.S."/>
            <person name="Grigoriev I.V."/>
        </authorList>
    </citation>
    <scope>NUCLEOTIDE SEQUENCE [LARGE SCALE GENOMIC DNA]</scope>
    <source>
        <strain evidence="3">CBS 101740 / IMI 381727 / IBT 21946</strain>
    </source>
</reference>
<dbReference type="OrthoDB" id="10625306at2759"/>
<dbReference type="RefSeq" id="XP_067482866.1">
    <property type="nucleotide sequence ID" value="XM_067629142.1"/>
</dbReference>
<name>A0A1L9UVM8_ASPBC</name>
<dbReference type="Proteomes" id="UP000184499">
    <property type="component" value="Unassembled WGS sequence"/>
</dbReference>
<dbReference type="VEuPathDB" id="FungiDB:ASPBRDRAFT_71755"/>
<accession>A0A1L9UVM8</accession>
<dbReference type="EMBL" id="KV878680">
    <property type="protein sequence ID" value="OJJ75619.1"/>
    <property type="molecule type" value="Genomic_DNA"/>
</dbReference>
<dbReference type="AlphaFoldDB" id="A0A1L9UVM8"/>
<proteinExistence type="predicted"/>
<dbReference type="OMA" id="CAIVIRQ"/>
<evidence type="ECO:0000313" key="2">
    <source>
        <dbReference type="EMBL" id="OJJ75619.1"/>
    </source>
</evidence>